<dbReference type="Proteomes" id="UP001236369">
    <property type="component" value="Unassembled WGS sequence"/>
</dbReference>
<dbReference type="EMBL" id="JAUSVV010000014">
    <property type="protein sequence ID" value="MDQ0444677.1"/>
    <property type="molecule type" value="Genomic_DNA"/>
</dbReference>
<dbReference type="InterPro" id="IPR011050">
    <property type="entry name" value="Pectin_lyase_fold/virulence"/>
</dbReference>
<protein>
    <recommendedName>
        <fullName evidence="4">Pectate lyase superfamily protein domain-containing protein</fullName>
    </recommendedName>
</protein>
<comment type="caution">
    <text evidence="2">The sequence shown here is derived from an EMBL/GenBank/DDBJ whole genome shotgun (WGS) entry which is preliminary data.</text>
</comment>
<keyword evidence="3" id="KW-1185">Reference proteome</keyword>
<organism evidence="2 3">
    <name type="scientific">Methylobacterium persicinum</name>
    <dbReference type="NCBI Taxonomy" id="374426"/>
    <lineage>
        <taxon>Bacteria</taxon>
        <taxon>Pseudomonadati</taxon>
        <taxon>Pseudomonadota</taxon>
        <taxon>Alphaproteobacteria</taxon>
        <taxon>Hyphomicrobiales</taxon>
        <taxon>Methylobacteriaceae</taxon>
        <taxon>Methylobacterium</taxon>
    </lineage>
</organism>
<dbReference type="SUPFAM" id="SSF51126">
    <property type="entry name" value="Pectin lyase-like"/>
    <property type="match status" value="1"/>
</dbReference>
<dbReference type="InterPro" id="IPR023366">
    <property type="entry name" value="ATP_synth_asu-like_sf"/>
</dbReference>
<name>A0ABU0HQS6_9HYPH</name>
<evidence type="ECO:0008006" key="4">
    <source>
        <dbReference type="Google" id="ProtNLM"/>
    </source>
</evidence>
<sequence length="705" mass="71774">MPFSRFVAAALTALAFPSASAQADQLLGPGRIDSAGRVILPGGPALGRWQNNLYTATPDNLSVAKPGNRIPFQRPESGAVVRSYDDKMQDTLQAADFGVKCDGTSDIVPALARALNAGKGYVAGREILLPPGLCAYGSTTLLSGSNITISGAGRDKTVMKPLAPGYAAFQIGNPSDVNPWVAPNVGAFSTALMSLRNFTIDTIGKGSGAIIIDKSSTQTTLDGMGFNGNPPGGYLVLAYGDTVKISNGSCYLGDPTAWCYGFDTWGHNHEITGNTLYGFGGYGNGGNGVRILQTQYGIPKVAISSITSAGGVATVTTSSPHGYTTGTYVAIRGAAQAAYNITYSAPITVTGPATFTYPVSGSPASSATVASGQTLYATSDVYGTAHRIEGAVISRNFFLLGGPQAIEINSSLYTRVINNVVDQAIVRNITVQNNAAEAGIISNYIGSAGATTNPSNIGIEIAPNVGWGTKVVGNDFLNLNFGLVADSDGSGAIPDLAVIGNNFNLIGTASLVLNSVRKGVITGNIDSGSPAGGSVWTAAAYSPGTYAMAGNIWSASPSTVWDTASSYTTGNVNGRYSGAVRQVVTGSANGTAYPANATAPQFVGAGISSNESTVNIPMPFAGTLRNLTVATNASPGTGQSYTAIVIVNGGQTALACTITGAVQACTDTSRAAPVAAGQTFSLQVTGSSGSAAALFRFSAEFDPMN</sequence>
<feature type="signal peptide" evidence="1">
    <location>
        <begin position="1"/>
        <end position="23"/>
    </location>
</feature>
<dbReference type="RefSeq" id="WP_238249387.1">
    <property type="nucleotide sequence ID" value="NZ_BPQX01000030.1"/>
</dbReference>
<keyword evidence="1" id="KW-0732">Signal</keyword>
<evidence type="ECO:0000256" key="1">
    <source>
        <dbReference type="SAM" id="SignalP"/>
    </source>
</evidence>
<gene>
    <name evidence="2" type="ORF">QO016_004194</name>
</gene>
<dbReference type="InterPro" id="IPR012334">
    <property type="entry name" value="Pectin_lyas_fold"/>
</dbReference>
<evidence type="ECO:0000313" key="3">
    <source>
        <dbReference type="Proteomes" id="UP001236369"/>
    </source>
</evidence>
<dbReference type="Gene3D" id="2.160.20.10">
    <property type="entry name" value="Single-stranded right-handed beta-helix, Pectin lyase-like"/>
    <property type="match status" value="1"/>
</dbReference>
<proteinExistence type="predicted"/>
<dbReference type="Gene3D" id="2.40.30.20">
    <property type="match status" value="1"/>
</dbReference>
<accession>A0ABU0HQS6</accession>
<evidence type="ECO:0000313" key="2">
    <source>
        <dbReference type="EMBL" id="MDQ0444677.1"/>
    </source>
</evidence>
<reference evidence="2 3" key="1">
    <citation type="submission" date="2023-07" db="EMBL/GenBank/DDBJ databases">
        <title>Genomic Encyclopedia of Type Strains, Phase IV (KMG-IV): sequencing the most valuable type-strain genomes for metagenomic binning, comparative biology and taxonomic classification.</title>
        <authorList>
            <person name="Goeker M."/>
        </authorList>
    </citation>
    <scope>NUCLEOTIDE SEQUENCE [LARGE SCALE GENOMIC DNA]</scope>
    <source>
        <strain evidence="2 3">DSM 19562</strain>
    </source>
</reference>
<feature type="chain" id="PRO_5047060091" description="Pectate lyase superfamily protein domain-containing protein" evidence="1">
    <location>
        <begin position="24"/>
        <end position="705"/>
    </location>
</feature>